<dbReference type="EMBL" id="ML978718">
    <property type="protein sequence ID" value="KAF2087812.1"/>
    <property type="molecule type" value="Genomic_DNA"/>
</dbReference>
<evidence type="ECO:0000259" key="4">
    <source>
        <dbReference type="Pfam" id="PF00588"/>
    </source>
</evidence>
<dbReference type="GO" id="GO:0003723">
    <property type="term" value="F:RNA binding"/>
    <property type="evidence" value="ECO:0007669"/>
    <property type="project" value="InterPro"/>
</dbReference>
<dbReference type="SUPFAM" id="SSF75217">
    <property type="entry name" value="alpha/beta knot"/>
    <property type="match status" value="1"/>
</dbReference>
<keyword evidence="6" id="KW-1185">Reference proteome</keyword>
<dbReference type="PANTHER" id="PTHR12029">
    <property type="entry name" value="RNA METHYLTRANSFERASE"/>
    <property type="match status" value="1"/>
</dbReference>
<keyword evidence="1" id="KW-0489">Methyltransferase</keyword>
<evidence type="ECO:0000313" key="5">
    <source>
        <dbReference type="EMBL" id="KAF2087812.1"/>
    </source>
</evidence>
<dbReference type="Pfam" id="PF00588">
    <property type="entry name" value="SpoU_methylase"/>
    <property type="match status" value="1"/>
</dbReference>
<dbReference type="InterPro" id="IPR001537">
    <property type="entry name" value="SpoU_MeTrfase"/>
</dbReference>
<proteinExistence type="predicted"/>
<dbReference type="InterPro" id="IPR045330">
    <property type="entry name" value="TRM3/TARBP1"/>
</dbReference>
<feature type="domain" description="tRNA/rRNA methyltransferase SpoU type" evidence="4">
    <location>
        <begin position="894"/>
        <end position="1046"/>
    </location>
</feature>
<dbReference type="OrthoDB" id="241340at2759"/>
<feature type="region of interest" description="Disordered" evidence="3">
    <location>
        <begin position="841"/>
        <end position="864"/>
    </location>
</feature>
<dbReference type="InterPro" id="IPR029026">
    <property type="entry name" value="tRNA_m1G_MTases_N"/>
</dbReference>
<keyword evidence="2" id="KW-0808">Transferase</keyword>
<sequence length="1057" mass="118483">MYTTSAGNSRLDGTYEEWYETNDNYGFPDRDIFWSRITELLNAPEDLGYTTTAFHIWFRWMALPELGPSLTIIRQDAYWAFIQQGLREGFSETKKYCLTILRASIHLVRKLNVDCHPSVAGFDNANYEDDYAKFCIVFETIILGRYLNQVEATMPDLRNLAWNSTVHQSWMFTLLRASLRSGTVDSIRKLMGNSILEGLVPIPSKSSEDFMNFLQLSFLPWATQGNLYTGSVRRNGQKVICEHGEKLSSFIQGMYSNCVDNRTRQDFTRTLLDFTKSKGDFLFQYASVFCLEGLLKASKQFPELLAPKDTPLLIETAYRPGSPEVSRDYLAVCASTLIAITGVKLPESVLKAPSYATIDSRYRELQAPVGPALDHLNNDRSQPSLKAFVQQLQDTRYASLRGAGLQSGCSYVLRVLNNAKNSRLDPQELHSTLEAIWEEAETQEYPRSSLVVLPEIMFHPVCIRNASQDTQELLSRIVLELKTLTNGRIYVLSPLLKALRRSYLETPEAIGFLPFEDLIVLLANHPPQPKIEFLLEAAAAAKLSDILPHRTYTSYYGVHESQGYAAIFDFLNRLKEVDLAKKILDSLLDPWAKQKLPISMVSKWKTTLQLQIMLLLIEPVLLRSSKEEAAKYLEKFHYCLSIEPLPRMRFLLEWIIARIYFHGLGSRDDLLDALCTSDHGNPKHLASVMKVAVMVARLPDATQEFSAKLATILIPLASSPKIVVRHEAQWSFPPLFKNAKERGWKDVTENPAFATLDSHIRALEQYTRPPAERALKWLDPIKEHTLFTLFQGGYLDIDPVEERIVSTEDFETIWAQDDISANTSSYPALRIPLGASSTTTASQQLSINSKTQEASSTTTPTSVTTAIPLQTKGTAWQTALLAPPSQPSVRPTSLILIGSLIDNPYNLGGLSRCAEIFGASALYMRSLDTMTHRDFTSVSVTSHQHLPIHALPPSDLPAFLRGKKSEGFAIIGVEQTDRSAVLGEYGPGGDEEGRRALPRRCVLVMGSEREGVPGPVLAECDGCVEVRQVGVTRSLNVQTAAAVALFEYQRLWWGKDA</sequence>
<dbReference type="Gene3D" id="3.40.1280.10">
    <property type="match status" value="1"/>
</dbReference>
<dbReference type="InterPro" id="IPR044748">
    <property type="entry name" value="Trm3/TARBP1_C"/>
</dbReference>
<comment type="caution">
    <text evidence="5">The sequence shown here is derived from an EMBL/GenBank/DDBJ whole genome shotgun (WGS) entry which is preliminary data.</text>
</comment>
<evidence type="ECO:0000256" key="3">
    <source>
        <dbReference type="SAM" id="MobiDB-lite"/>
    </source>
</evidence>
<evidence type="ECO:0000256" key="2">
    <source>
        <dbReference type="ARBA" id="ARBA00022679"/>
    </source>
</evidence>
<dbReference type="CDD" id="cd18091">
    <property type="entry name" value="SpoU-like_TRM3-like"/>
    <property type="match status" value="1"/>
</dbReference>
<evidence type="ECO:0000256" key="1">
    <source>
        <dbReference type="ARBA" id="ARBA00022603"/>
    </source>
</evidence>
<dbReference type="GO" id="GO:0016423">
    <property type="term" value="F:tRNA (guanine) methyltransferase activity"/>
    <property type="evidence" value="ECO:0007669"/>
    <property type="project" value="InterPro"/>
</dbReference>
<dbReference type="Proteomes" id="UP000799776">
    <property type="component" value="Unassembled WGS sequence"/>
</dbReference>
<accession>A0A9P4LX64</accession>
<dbReference type="PANTHER" id="PTHR12029:SF11">
    <property type="entry name" value="METHYLTRANSFERASE TARBP1-RELATED"/>
    <property type="match status" value="1"/>
</dbReference>
<reference evidence="5" key="1">
    <citation type="journal article" date="2020" name="Stud. Mycol.">
        <title>101 Dothideomycetes genomes: a test case for predicting lifestyles and emergence of pathogens.</title>
        <authorList>
            <person name="Haridas S."/>
            <person name="Albert R."/>
            <person name="Binder M."/>
            <person name="Bloem J."/>
            <person name="Labutti K."/>
            <person name="Salamov A."/>
            <person name="Andreopoulos B."/>
            <person name="Baker S."/>
            <person name="Barry K."/>
            <person name="Bills G."/>
            <person name="Bluhm B."/>
            <person name="Cannon C."/>
            <person name="Castanera R."/>
            <person name="Culley D."/>
            <person name="Daum C."/>
            <person name="Ezra D."/>
            <person name="Gonzalez J."/>
            <person name="Henrissat B."/>
            <person name="Kuo A."/>
            <person name="Liang C."/>
            <person name="Lipzen A."/>
            <person name="Lutzoni F."/>
            <person name="Magnuson J."/>
            <person name="Mondo S."/>
            <person name="Nolan M."/>
            <person name="Ohm R."/>
            <person name="Pangilinan J."/>
            <person name="Park H.-J."/>
            <person name="Ramirez L."/>
            <person name="Alfaro M."/>
            <person name="Sun H."/>
            <person name="Tritt A."/>
            <person name="Yoshinaga Y."/>
            <person name="Zwiers L.-H."/>
            <person name="Turgeon B."/>
            <person name="Goodwin S."/>
            <person name="Spatafora J."/>
            <person name="Crous P."/>
            <person name="Grigoriev I."/>
        </authorList>
    </citation>
    <scope>NUCLEOTIDE SEQUENCE</scope>
    <source>
        <strain evidence="5">CBS 121410</strain>
    </source>
</reference>
<feature type="compositionally biased region" description="Polar residues" evidence="3">
    <location>
        <begin position="845"/>
        <end position="854"/>
    </location>
</feature>
<dbReference type="AlphaFoldDB" id="A0A9P4LX64"/>
<protein>
    <recommendedName>
        <fullName evidence="4">tRNA/rRNA methyltransferase SpoU type domain-containing protein</fullName>
    </recommendedName>
</protein>
<feature type="compositionally biased region" description="Low complexity" evidence="3">
    <location>
        <begin position="855"/>
        <end position="864"/>
    </location>
</feature>
<dbReference type="InterPro" id="IPR029028">
    <property type="entry name" value="Alpha/beta_knot_MTases"/>
</dbReference>
<name>A0A9P4LX64_9PEZI</name>
<evidence type="ECO:0000313" key="6">
    <source>
        <dbReference type="Proteomes" id="UP000799776"/>
    </source>
</evidence>
<gene>
    <name evidence="5" type="ORF">K490DRAFT_41155</name>
</gene>
<dbReference type="GO" id="GO:0030488">
    <property type="term" value="P:tRNA methylation"/>
    <property type="evidence" value="ECO:0007669"/>
    <property type="project" value="InterPro"/>
</dbReference>
<organism evidence="5 6">
    <name type="scientific">Saccharata proteae CBS 121410</name>
    <dbReference type="NCBI Taxonomy" id="1314787"/>
    <lineage>
        <taxon>Eukaryota</taxon>
        <taxon>Fungi</taxon>
        <taxon>Dikarya</taxon>
        <taxon>Ascomycota</taxon>
        <taxon>Pezizomycotina</taxon>
        <taxon>Dothideomycetes</taxon>
        <taxon>Dothideomycetes incertae sedis</taxon>
        <taxon>Botryosphaeriales</taxon>
        <taxon>Saccharataceae</taxon>
        <taxon>Saccharata</taxon>
    </lineage>
</organism>